<dbReference type="SUPFAM" id="SSF53187">
    <property type="entry name" value="Zn-dependent exopeptidases"/>
    <property type="match status" value="1"/>
</dbReference>
<evidence type="ECO:0000313" key="5">
    <source>
        <dbReference type="EMBL" id="PIQ72666.1"/>
    </source>
</evidence>
<evidence type="ECO:0000313" key="6">
    <source>
        <dbReference type="Proteomes" id="UP000229570"/>
    </source>
</evidence>
<gene>
    <name evidence="5" type="ORF">COV86_01840</name>
</gene>
<evidence type="ECO:0000256" key="2">
    <source>
        <dbReference type="ARBA" id="ARBA00022723"/>
    </source>
</evidence>
<dbReference type="Pfam" id="PF01546">
    <property type="entry name" value="Peptidase_M20"/>
    <property type="match status" value="1"/>
</dbReference>
<keyword evidence="2" id="KW-0479">Metal-binding</keyword>
<feature type="domain" description="Peptidase M20 dimerisation" evidence="4">
    <location>
        <begin position="182"/>
        <end position="321"/>
    </location>
</feature>
<dbReference type="EMBL" id="PCVL01000021">
    <property type="protein sequence ID" value="PIQ72666.1"/>
    <property type="molecule type" value="Genomic_DNA"/>
</dbReference>
<dbReference type="GO" id="GO:0006508">
    <property type="term" value="P:proteolysis"/>
    <property type="evidence" value="ECO:0007669"/>
    <property type="project" value="UniProtKB-KW"/>
</dbReference>
<dbReference type="AlphaFoldDB" id="A0A2H0KN55"/>
<dbReference type="InterPro" id="IPR002933">
    <property type="entry name" value="Peptidase_M20"/>
</dbReference>
<comment type="caution">
    <text evidence="5">The sequence shown here is derived from an EMBL/GenBank/DDBJ whole genome shotgun (WGS) entry which is preliminary data.</text>
</comment>
<dbReference type="GO" id="GO:0046872">
    <property type="term" value="F:metal ion binding"/>
    <property type="evidence" value="ECO:0007669"/>
    <property type="project" value="UniProtKB-KW"/>
</dbReference>
<dbReference type="Gene3D" id="3.30.70.360">
    <property type="match status" value="1"/>
</dbReference>
<organism evidence="5 6">
    <name type="scientific">Candidatus Roizmanbacteria bacterium CG11_big_fil_rev_8_21_14_0_20_35_14</name>
    <dbReference type="NCBI Taxonomy" id="1974855"/>
    <lineage>
        <taxon>Bacteria</taxon>
        <taxon>Candidatus Roizmaniibacteriota</taxon>
    </lineage>
</organism>
<dbReference type="PANTHER" id="PTHR43270:SF8">
    <property type="entry name" value="DI- AND TRIPEPTIDASE DUG2-RELATED"/>
    <property type="match status" value="1"/>
</dbReference>
<dbReference type="GO" id="GO:0008233">
    <property type="term" value="F:peptidase activity"/>
    <property type="evidence" value="ECO:0007669"/>
    <property type="project" value="UniProtKB-KW"/>
</dbReference>
<dbReference type="InterPro" id="IPR011650">
    <property type="entry name" value="Peptidase_M20_dimer"/>
</dbReference>
<dbReference type="PANTHER" id="PTHR43270">
    <property type="entry name" value="BETA-ALA-HIS DIPEPTIDASE"/>
    <property type="match status" value="1"/>
</dbReference>
<reference evidence="5 6" key="1">
    <citation type="submission" date="2017-09" db="EMBL/GenBank/DDBJ databases">
        <title>Depth-based differentiation of microbial function through sediment-hosted aquifers and enrichment of novel symbionts in the deep terrestrial subsurface.</title>
        <authorList>
            <person name="Probst A.J."/>
            <person name="Ladd B."/>
            <person name="Jarett J.K."/>
            <person name="Geller-Mcgrath D.E."/>
            <person name="Sieber C.M."/>
            <person name="Emerson J.B."/>
            <person name="Anantharaman K."/>
            <person name="Thomas B.C."/>
            <person name="Malmstrom R."/>
            <person name="Stieglmeier M."/>
            <person name="Klingl A."/>
            <person name="Woyke T."/>
            <person name="Ryan C.M."/>
            <person name="Banfield J.F."/>
        </authorList>
    </citation>
    <scope>NUCLEOTIDE SEQUENCE [LARGE SCALE GENOMIC DNA]</scope>
    <source>
        <strain evidence="5">CG11_big_fil_rev_8_21_14_0_20_35_14</strain>
    </source>
</reference>
<proteinExistence type="predicted"/>
<evidence type="ECO:0000256" key="3">
    <source>
        <dbReference type="ARBA" id="ARBA00022801"/>
    </source>
</evidence>
<protein>
    <recommendedName>
        <fullName evidence="4">Peptidase M20 dimerisation domain-containing protein</fullName>
    </recommendedName>
</protein>
<keyword evidence="1" id="KW-0645">Protease</keyword>
<sequence>MDNKQVLEKFEKLVAIQSVSTDSKRHKEILKAADFIKKELINLDCQVNLYQKDDCPPLIIASYNFCTDRSKNCKTIGVYAHYDVQPEDPIDQWKTPPFRLTVKNGKIYGRGTADDKGHLIEILVATKKSRNNIVFIFEGEEEIGSKNFKELILKAKKDLKEIEAFYIFDMGMKDKNIPQIYYGLRGIVAFELKIKTSEIDLHSGVYGNRVPNPAQLLADLMSRMKDSKTGKIKIPGFYDQVKEITQEEKDLLLKSNDTLLSKIYPSLDINGMISGYTGEGSKTIIPAEAMVKFSIRLVPNQDHKKIEQLVEGFIKNNLPKGVDYKLKIFGGNDAFYIDFKNPHTKKTAKILSQVFQGETKFNRSGGSVVAAEILQRLFEKPVILIGFTLPDNNIHAPNENFDEEMFWKGIVAIEKIFAQ</sequence>
<accession>A0A2H0KN55</accession>
<dbReference type="InterPro" id="IPR051458">
    <property type="entry name" value="Cyt/Met_Dipeptidase"/>
</dbReference>
<dbReference type="Proteomes" id="UP000229570">
    <property type="component" value="Unassembled WGS sequence"/>
</dbReference>
<evidence type="ECO:0000259" key="4">
    <source>
        <dbReference type="Pfam" id="PF07687"/>
    </source>
</evidence>
<evidence type="ECO:0000256" key="1">
    <source>
        <dbReference type="ARBA" id="ARBA00022670"/>
    </source>
</evidence>
<keyword evidence="3" id="KW-0378">Hydrolase</keyword>
<dbReference type="Gene3D" id="3.40.630.10">
    <property type="entry name" value="Zn peptidases"/>
    <property type="match status" value="1"/>
</dbReference>
<name>A0A2H0KN55_9BACT</name>
<dbReference type="Pfam" id="PF07687">
    <property type="entry name" value="M20_dimer"/>
    <property type="match status" value="1"/>
</dbReference>